<evidence type="ECO:0000313" key="1">
    <source>
        <dbReference type="EMBL" id="RMX69074.1"/>
    </source>
</evidence>
<keyword evidence="2" id="KW-1185">Reference proteome</keyword>
<protein>
    <submittedName>
        <fullName evidence="1">Uncharacterized protein</fullName>
    </submittedName>
</protein>
<dbReference type="Proteomes" id="UP000282087">
    <property type="component" value="Unassembled WGS sequence"/>
</dbReference>
<proteinExistence type="predicted"/>
<organism evidence="1 2">
    <name type="scientific">Peronospora effusa</name>
    <dbReference type="NCBI Taxonomy" id="542832"/>
    <lineage>
        <taxon>Eukaryota</taxon>
        <taxon>Sar</taxon>
        <taxon>Stramenopiles</taxon>
        <taxon>Oomycota</taxon>
        <taxon>Peronosporomycetes</taxon>
        <taxon>Peronosporales</taxon>
        <taxon>Peronosporaceae</taxon>
        <taxon>Peronospora</taxon>
    </lineage>
</organism>
<sequence>MSAPLTPKRPNSKLYTLKELRPCGGSELPLHLTVFATKKEEGHNVYTITTRACQRRTGSM</sequence>
<evidence type="ECO:0000313" key="2">
    <source>
        <dbReference type="Proteomes" id="UP000282087"/>
    </source>
</evidence>
<reference evidence="1 2" key="1">
    <citation type="submission" date="2018-06" db="EMBL/GenBank/DDBJ databases">
        <title>Comparative genomics of downy mildews reveals potential adaptations to biotrophy.</title>
        <authorList>
            <person name="Fletcher K."/>
            <person name="Klosterman S.J."/>
            <person name="Derevnina L."/>
            <person name="Martin F."/>
            <person name="Koike S."/>
            <person name="Reyes Chin-Wo S."/>
            <person name="Mou B."/>
            <person name="Michelmore R."/>
        </authorList>
    </citation>
    <scope>NUCLEOTIDE SEQUENCE [LARGE SCALE GENOMIC DNA]</scope>
    <source>
        <strain evidence="1 2">R14</strain>
    </source>
</reference>
<dbReference type="VEuPathDB" id="FungiDB:DD237_000933"/>
<comment type="caution">
    <text evidence="1">The sequence shown here is derived from an EMBL/GenBank/DDBJ whole genome shotgun (WGS) entry which is preliminary data.</text>
</comment>
<dbReference type="EMBL" id="QLLG01000037">
    <property type="protein sequence ID" value="RMX69074.1"/>
    <property type="molecule type" value="Genomic_DNA"/>
</dbReference>
<gene>
    <name evidence="1" type="ORF">DD238_001910</name>
</gene>
<accession>A0A3M6VQS7</accession>
<name>A0A3M6VQS7_9STRA</name>
<dbReference type="AlphaFoldDB" id="A0A3M6VQS7"/>